<accession>A0A3A2YZN2</accession>
<keyword evidence="3" id="KW-1185">Reference proteome</keyword>
<dbReference type="Proteomes" id="UP000266188">
    <property type="component" value="Unassembled WGS sequence"/>
</dbReference>
<feature type="region of interest" description="Disordered" evidence="1">
    <location>
        <begin position="1"/>
        <end position="27"/>
    </location>
</feature>
<reference evidence="3" key="1">
    <citation type="submission" date="2017-02" db="EMBL/GenBank/DDBJ databases">
        <authorList>
            <person name="Tafer H."/>
            <person name="Lopandic K."/>
        </authorList>
    </citation>
    <scope>NUCLEOTIDE SEQUENCE [LARGE SCALE GENOMIC DNA]</scope>
    <source>
        <strain evidence="3">CBS 366.77</strain>
    </source>
</reference>
<gene>
    <name evidence="2" type="ORF">PHISCL_11301</name>
</gene>
<name>A0A3A2YZN2_9EURO</name>
<proteinExistence type="predicted"/>
<organism evidence="2 3">
    <name type="scientific">Aspergillus sclerotialis</name>
    <dbReference type="NCBI Taxonomy" id="2070753"/>
    <lineage>
        <taxon>Eukaryota</taxon>
        <taxon>Fungi</taxon>
        <taxon>Dikarya</taxon>
        <taxon>Ascomycota</taxon>
        <taxon>Pezizomycotina</taxon>
        <taxon>Eurotiomycetes</taxon>
        <taxon>Eurotiomycetidae</taxon>
        <taxon>Eurotiales</taxon>
        <taxon>Aspergillaceae</taxon>
        <taxon>Aspergillus</taxon>
        <taxon>Aspergillus subgen. Polypaecilum</taxon>
    </lineage>
</organism>
<dbReference type="OrthoDB" id="10255091at2759"/>
<evidence type="ECO:0000256" key="1">
    <source>
        <dbReference type="SAM" id="MobiDB-lite"/>
    </source>
</evidence>
<protein>
    <submittedName>
        <fullName evidence="2">Uncharacterized protein</fullName>
    </submittedName>
</protein>
<sequence>GESGNTEKPVSSWNPRPQMRRMTSPTLDVSRCRTKRWMLSNMRRPSSTALTMDAKLSSVST</sequence>
<feature type="non-terminal residue" evidence="2">
    <location>
        <position position="1"/>
    </location>
</feature>
<comment type="caution">
    <text evidence="2">The sequence shown here is derived from an EMBL/GenBank/DDBJ whole genome shotgun (WGS) entry which is preliminary data.</text>
</comment>
<dbReference type="AlphaFoldDB" id="A0A3A2YZN2"/>
<evidence type="ECO:0000313" key="3">
    <source>
        <dbReference type="Proteomes" id="UP000266188"/>
    </source>
</evidence>
<feature type="region of interest" description="Disordered" evidence="1">
    <location>
        <begin position="41"/>
        <end position="61"/>
    </location>
</feature>
<evidence type="ECO:0000313" key="2">
    <source>
        <dbReference type="EMBL" id="RJE16362.1"/>
    </source>
</evidence>
<feature type="non-terminal residue" evidence="2">
    <location>
        <position position="61"/>
    </location>
</feature>
<dbReference type="EMBL" id="MVGC01006829">
    <property type="protein sequence ID" value="RJE16362.1"/>
    <property type="molecule type" value="Genomic_DNA"/>
</dbReference>